<name>A0A6A6I6P4_9PLEO</name>
<feature type="region of interest" description="Disordered" evidence="1">
    <location>
        <begin position="333"/>
        <end position="459"/>
    </location>
</feature>
<dbReference type="GeneID" id="54588502"/>
<evidence type="ECO:0000313" key="2">
    <source>
        <dbReference type="EMBL" id="KAF2246007.1"/>
    </source>
</evidence>
<organism evidence="2 3">
    <name type="scientific">Trematosphaeria pertusa</name>
    <dbReference type="NCBI Taxonomy" id="390896"/>
    <lineage>
        <taxon>Eukaryota</taxon>
        <taxon>Fungi</taxon>
        <taxon>Dikarya</taxon>
        <taxon>Ascomycota</taxon>
        <taxon>Pezizomycotina</taxon>
        <taxon>Dothideomycetes</taxon>
        <taxon>Pleosporomycetidae</taxon>
        <taxon>Pleosporales</taxon>
        <taxon>Massarineae</taxon>
        <taxon>Trematosphaeriaceae</taxon>
        <taxon>Trematosphaeria</taxon>
    </lineage>
</organism>
<feature type="compositionally biased region" description="Low complexity" evidence="1">
    <location>
        <begin position="355"/>
        <end position="366"/>
    </location>
</feature>
<feature type="compositionally biased region" description="Low complexity" evidence="1">
    <location>
        <begin position="174"/>
        <end position="188"/>
    </location>
</feature>
<accession>A0A6A6I6P4</accession>
<feature type="compositionally biased region" description="Polar residues" evidence="1">
    <location>
        <begin position="380"/>
        <end position="390"/>
    </location>
</feature>
<protein>
    <submittedName>
        <fullName evidence="2">Uncharacterized protein</fullName>
    </submittedName>
</protein>
<feature type="region of interest" description="Disordered" evidence="1">
    <location>
        <begin position="16"/>
        <end position="90"/>
    </location>
</feature>
<feature type="compositionally biased region" description="Pro residues" evidence="1">
    <location>
        <begin position="393"/>
        <end position="408"/>
    </location>
</feature>
<dbReference type="Proteomes" id="UP000800094">
    <property type="component" value="Unassembled WGS sequence"/>
</dbReference>
<feature type="compositionally biased region" description="Basic and acidic residues" evidence="1">
    <location>
        <begin position="53"/>
        <end position="64"/>
    </location>
</feature>
<gene>
    <name evidence="2" type="ORF">BU26DRAFT_60044</name>
</gene>
<feature type="compositionally biased region" description="Pro residues" evidence="1">
    <location>
        <begin position="274"/>
        <end position="284"/>
    </location>
</feature>
<evidence type="ECO:0000256" key="1">
    <source>
        <dbReference type="SAM" id="MobiDB-lite"/>
    </source>
</evidence>
<feature type="region of interest" description="Disordered" evidence="1">
    <location>
        <begin position="166"/>
        <end position="312"/>
    </location>
</feature>
<evidence type="ECO:0000313" key="3">
    <source>
        <dbReference type="Proteomes" id="UP000800094"/>
    </source>
</evidence>
<feature type="compositionally biased region" description="Basic and acidic residues" evidence="1">
    <location>
        <begin position="35"/>
        <end position="44"/>
    </location>
</feature>
<dbReference type="RefSeq" id="XP_033681011.1">
    <property type="nucleotide sequence ID" value="XM_033835172.1"/>
</dbReference>
<feature type="compositionally biased region" description="Low complexity" evidence="1">
    <location>
        <begin position="239"/>
        <end position="260"/>
    </location>
</feature>
<dbReference type="OrthoDB" id="3926619at2759"/>
<sequence>MVDVAVSAQLQQWSFDKPALVRPERSSSSASSPDLSHREPETLRIDAAVHSSTDLDSKDTRPFQERYLSSEEDLSPMDANSSDSDGYDSEASIHDFEKECLRARKMSISRWEKGRSCDMAVTVSIVSAGRPKMIHLANAGSPIRETAQRSASLAQLPIGAINKLRKQDQETRRSMMLLSSSTSRSPSPAIGLEPRRPSTGHRPFTHSNKSALQLSDSASSFHTASSTRSISPAASENLTTSTRPVSAAPASRSQPQPRSSLYVVSNARNDSPLSPFPPLTPQSPGPHSFLSSDPYENSNTNAASPIIKSGPHKRLRSISMKLSLAKIAITPSTKKWDSRINGRGGNMPPTPATPYTPVTPLTAPATSGSSPMNKLRRNSRIASRSSTQRGPSPEIPPVPTISNPPPRWRSPQKKLVARGANEREPMIELPPFPDGDAGPMNNSIKARRVRKRKSLMDLL</sequence>
<proteinExistence type="predicted"/>
<feature type="compositionally biased region" description="Polar residues" evidence="1">
    <location>
        <begin position="289"/>
        <end position="303"/>
    </location>
</feature>
<reference evidence="2" key="1">
    <citation type="journal article" date="2020" name="Stud. Mycol.">
        <title>101 Dothideomycetes genomes: a test case for predicting lifestyles and emergence of pathogens.</title>
        <authorList>
            <person name="Haridas S."/>
            <person name="Albert R."/>
            <person name="Binder M."/>
            <person name="Bloem J."/>
            <person name="Labutti K."/>
            <person name="Salamov A."/>
            <person name="Andreopoulos B."/>
            <person name="Baker S."/>
            <person name="Barry K."/>
            <person name="Bills G."/>
            <person name="Bluhm B."/>
            <person name="Cannon C."/>
            <person name="Castanera R."/>
            <person name="Culley D."/>
            <person name="Daum C."/>
            <person name="Ezra D."/>
            <person name="Gonzalez J."/>
            <person name="Henrissat B."/>
            <person name="Kuo A."/>
            <person name="Liang C."/>
            <person name="Lipzen A."/>
            <person name="Lutzoni F."/>
            <person name="Magnuson J."/>
            <person name="Mondo S."/>
            <person name="Nolan M."/>
            <person name="Ohm R."/>
            <person name="Pangilinan J."/>
            <person name="Park H.-J."/>
            <person name="Ramirez L."/>
            <person name="Alfaro M."/>
            <person name="Sun H."/>
            <person name="Tritt A."/>
            <person name="Yoshinaga Y."/>
            <person name="Zwiers L.-H."/>
            <person name="Turgeon B."/>
            <person name="Goodwin S."/>
            <person name="Spatafora J."/>
            <person name="Crous P."/>
            <person name="Grigoriev I."/>
        </authorList>
    </citation>
    <scope>NUCLEOTIDE SEQUENCE</scope>
    <source>
        <strain evidence="2">CBS 122368</strain>
    </source>
</reference>
<feature type="compositionally biased region" description="Polar residues" evidence="1">
    <location>
        <begin position="205"/>
        <end position="214"/>
    </location>
</feature>
<dbReference type="AlphaFoldDB" id="A0A6A6I6P4"/>
<feature type="compositionally biased region" description="Polar residues" evidence="1">
    <location>
        <begin position="262"/>
        <end position="272"/>
    </location>
</feature>
<feature type="compositionally biased region" description="Low complexity" evidence="1">
    <location>
        <begin position="215"/>
        <end position="231"/>
    </location>
</feature>
<keyword evidence="3" id="KW-1185">Reference proteome</keyword>
<dbReference type="EMBL" id="ML987199">
    <property type="protein sequence ID" value="KAF2246007.1"/>
    <property type="molecule type" value="Genomic_DNA"/>
</dbReference>